<dbReference type="InterPro" id="IPR002197">
    <property type="entry name" value="HTH_Fis"/>
</dbReference>
<dbReference type="Gene3D" id="1.10.10.60">
    <property type="entry name" value="Homeodomain-like"/>
    <property type="match status" value="1"/>
</dbReference>
<dbReference type="PROSITE" id="PS00676">
    <property type="entry name" value="SIGMA54_INTERACT_2"/>
    <property type="match status" value="1"/>
</dbReference>
<accession>W1WSY9</accession>
<evidence type="ECO:0000259" key="6">
    <source>
        <dbReference type="PROSITE" id="PS50045"/>
    </source>
</evidence>
<evidence type="ECO:0000313" key="8">
    <source>
        <dbReference type="EMBL" id="ETJ21016.1"/>
    </source>
</evidence>
<dbReference type="InterPro" id="IPR027417">
    <property type="entry name" value="P-loop_NTPase"/>
</dbReference>
<dbReference type="InterPro" id="IPR025943">
    <property type="entry name" value="Sigma_54_int_dom_ATP-bd_2"/>
</dbReference>
<evidence type="ECO:0000256" key="4">
    <source>
        <dbReference type="ARBA" id="ARBA00023125"/>
    </source>
</evidence>
<dbReference type="GO" id="GO:0043565">
    <property type="term" value="F:sequence-specific DNA binding"/>
    <property type="evidence" value="ECO:0007669"/>
    <property type="project" value="InterPro"/>
</dbReference>
<evidence type="ECO:0000256" key="3">
    <source>
        <dbReference type="ARBA" id="ARBA00023015"/>
    </source>
</evidence>
<dbReference type="PANTHER" id="PTHR32071:SF117">
    <property type="entry name" value="PTS-DEPENDENT DIHYDROXYACETONE KINASE OPERON REGULATORY PROTEIN-RELATED"/>
    <property type="match status" value="1"/>
</dbReference>
<evidence type="ECO:0000259" key="7">
    <source>
        <dbReference type="PROSITE" id="PS50112"/>
    </source>
</evidence>
<evidence type="ECO:0000256" key="2">
    <source>
        <dbReference type="ARBA" id="ARBA00022840"/>
    </source>
</evidence>
<feature type="domain" description="PAS" evidence="7">
    <location>
        <begin position="158"/>
        <end position="203"/>
    </location>
</feature>
<reference evidence="8 9" key="1">
    <citation type="submission" date="2013-12" db="EMBL/GenBank/DDBJ databases">
        <title>A Varibaculum cambriense genome reconstructed from a premature infant gut community with otherwise low bacterial novelty that shifts toward anaerobic metabolism during the third week of life.</title>
        <authorList>
            <person name="Brown C.T."/>
            <person name="Sharon I."/>
            <person name="Thomas B.C."/>
            <person name="Castelle C.J."/>
            <person name="Morowitz M.J."/>
            <person name="Banfield J.F."/>
        </authorList>
    </citation>
    <scope>NUCLEOTIDE SEQUENCE [LARGE SCALE GENOMIC DNA]</scope>
    <source>
        <strain evidence="9">DORA_A_5_14_21</strain>
    </source>
</reference>
<dbReference type="CDD" id="cd00009">
    <property type="entry name" value="AAA"/>
    <property type="match status" value="1"/>
</dbReference>
<protein>
    <recommendedName>
        <fullName evidence="10">Sigma-54 factor interaction domain-containing protein</fullName>
    </recommendedName>
</protein>
<dbReference type="GO" id="GO:0005524">
    <property type="term" value="F:ATP binding"/>
    <property type="evidence" value="ECO:0007669"/>
    <property type="project" value="UniProtKB-KW"/>
</dbReference>
<keyword evidence="3" id="KW-0805">Transcription regulation</keyword>
<dbReference type="PROSITE" id="PS50112">
    <property type="entry name" value="PAS"/>
    <property type="match status" value="1"/>
</dbReference>
<dbReference type="Pfam" id="PF00158">
    <property type="entry name" value="Sigma54_activat"/>
    <property type="match status" value="1"/>
</dbReference>
<dbReference type="AlphaFoldDB" id="W1WSY9"/>
<evidence type="ECO:0000256" key="1">
    <source>
        <dbReference type="ARBA" id="ARBA00022741"/>
    </source>
</evidence>
<dbReference type="Gene3D" id="3.40.50.300">
    <property type="entry name" value="P-loop containing nucleotide triphosphate hydrolases"/>
    <property type="match status" value="1"/>
</dbReference>
<dbReference type="PROSITE" id="PS00675">
    <property type="entry name" value="SIGMA54_INTERACT_1"/>
    <property type="match status" value="1"/>
</dbReference>
<evidence type="ECO:0000313" key="9">
    <source>
        <dbReference type="Proteomes" id="UP000018853"/>
    </source>
</evidence>
<dbReference type="SUPFAM" id="SSF52540">
    <property type="entry name" value="P-loop containing nucleoside triphosphate hydrolases"/>
    <property type="match status" value="1"/>
</dbReference>
<dbReference type="FunFam" id="1.10.8.60:FF:000098">
    <property type="entry name" value="Sigma-54-dependent transcriptional regulator YgeV"/>
    <property type="match status" value="1"/>
</dbReference>
<comment type="caution">
    <text evidence="8">The sequence shown here is derived from an EMBL/GenBank/DDBJ whole genome shotgun (WGS) entry which is preliminary data.</text>
</comment>
<keyword evidence="5" id="KW-0804">Transcription</keyword>
<dbReference type="SMART" id="SM00091">
    <property type="entry name" value="PAS"/>
    <property type="match status" value="1"/>
</dbReference>
<dbReference type="Gene3D" id="1.10.8.60">
    <property type="match status" value="1"/>
</dbReference>
<dbReference type="PROSITE" id="PS00688">
    <property type="entry name" value="SIGMA54_INTERACT_3"/>
    <property type="match status" value="1"/>
</dbReference>
<dbReference type="Gene3D" id="3.30.450.20">
    <property type="entry name" value="PAS domain"/>
    <property type="match status" value="1"/>
</dbReference>
<dbReference type="FunFam" id="3.40.50.300:FF:000006">
    <property type="entry name" value="DNA-binding transcriptional regulator NtrC"/>
    <property type="match status" value="1"/>
</dbReference>
<dbReference type="Proteomes" id="UP000018853">
    <property type="component" value="Unassembled WGS sequence"/>
</dbReference>
<keyword evidence="2" id="KW-0067">ATP-binding</keyword>
<dbReference type="InterPro" id="IPR025662">
    <property type="entry name" value="Sigma_54_int_dom_ATP-bd_1"/>
</dbReference>
<dbReference type="SUPFAM" id="SSF55785">
    <property type="entry name" value="PYP-like sensor domain (PAS domain)"/>
    <property type="match status" value="1"/>
</dbReference>
<dbReference type="InterPro" id="IPR025944">
    <property type="entry name" value="Sigma_54_int_dom_CS"/>
</dbReference>
<dbReference type="InterPro" id="IPR009057">
    <property type="entry name" value="Homeodomain-like_sf"/>
</dbReference>
<dbReference type="EMBL" id="AZLZ01001750">
    <property type="protein sequence ID" value="ETJ21016.1"/>
    <property type="molecule type" value="Genomic_DNA"/>
</dbReference>
<dbReference type="SMART" id="SM00382">
    <property type="entry name" value="AAA"/>
    <property type="match status" value="1"/>
</dbReference>
<dbReference type="InterPro" id="IPR003593">
    <property type="entry name" value="AAA+_ATPase"/>
</dbReference>
<feature type="domain" description="Sigma-54 factor interaction" evidence="6">
    <location>
        <begin position="272"/>
        <end position="502"/>
    </location>
</feature>
<keyword evidence="1" id="KW-0547">Nucleotide-binding</keyword>
<dbReference type="InterPro" id="IPR002078">
    <property type="entry name" value="Sigma_54_int"/>
</dbReference>
<evidence type="ECO:0008006" key="10">
    <source>
        <dbReference type="Google" id="ProtNLM"/>
    </source>
</evidence>
<sequence length="592" mass="66062">MELATTQSVLMQIQPTIQRFARMLASVLQLEVEIVDENLCRVAGTGAYGKFLGRQLSGNSRLLRHVLETKTEKVVTQSRFDPLCEGCDSKENCREKAFLGTPVILQDRCVGVISLIAVTHEQQEHISDNLREFSDYVRHISTIFVSKLLEDQGPGDNISKIFATMIDNMDQGVLVVDDDNRIQFVNQTALKTLGVVQNNIIGKPIRFRPLTFESNFTHGHMQHIVSWDDKSELIIGQLHNIQGRQLFLMAFHQSHNSFSVANAPDEPHIEQLVGECRVMRQLKRLISRIAPSPSSVMVVGESGTGKEVVARAIHKLSGRRNKPFIAINCAAIPEQLLESELFGYVKGAFTGASANGKTGLIQAANTGTLFLDEIGDMPLMLQAKLLRAIEAREILPIGASSPIQVDIRIISATNQNLAQFIAEGKFREDLFYRLNVIPITLPPLRERQEDIELLVHYFLHLHTRRLGSVYPGIAPDVVEILRKHRWPGNLRELSNLMEYLVNVVPSGEVIDSTLLPPNLLNNGTTEQSGVTEVNEAHLALDDAGGTALEEMEKQMIREALSRHNSKKQVADELGIGIATLYRKIKKYELLNT</sequence>
<name>W1WSY9_ECOLX</name>
<dbReference type="PATRIC" id="fig|1403943.3.peg.3896"/>
<dbReference type="Pfam" id="PF13188">
    <property type="entry name" value="PAS_8"/>
    <property type="match status" value="1"/>
</dbReference>
<proteinExistence type="predicted"/>
<dbReference type="InterPro" id="IPR058031">
    <property type="entry name" value="AAA_lid_NorR"/>
</dbReference>
<organism evidence="8 9">
    <name type="scientific">Escherichia coli DORA_A_5_14_21</name>
    <dbReference type="NCBI Taxonomy" id="1403943"/>
    <lineage>
        <taxon>Bacteria</taxon>
        <taxon>Pseudomonadati</taxon>
        <taxon>Pseudomonadota</taxon>
        <taxon>Gammaproteobacteria</taxon>
        <taxon>Enterobacterales</taxon>
        <taxon>Enterobacteriaceae</taxon>
        <taxon>Escherichia</taxon>
    </lineage>
</organism>
<dbReference type="Pfam" id="PF02954">
    <property type="entry name" value="HTH_8"/>
    <property type="match status" value="1"/>
</dbReference>
<gene>
    <name evidence="8" type="ORF">Q609_ECAC01750G0003</name>
</gene>
<dbReference type="PANTHER" id="PTHR32071">
    <property type="entry name" value="TRANSCRIPTIONAL REGULATORY PROTEIN"/>
    <property type="match status" value="1"/>
</dbReference>
<dbReference type="PROSITE" id="PS50045">
    <property type="entry name" value="SIGMA54_INTERACT_4"/>
    <property type="match status" value="1"/>
</dbReference>
<dbReference type="InterPro" id="IPR000014">
    <property type="entry name" value="PAS"/>
</dbReference>
<dbReference type="GO" id="GO:0006355">
    <property type="term" value="P:regulation of DNA-templated transcription"/>
    <property type="evidence" value="ECO:0007669"/>
    <property type="project" value="InterPro"/>
</dbReference>
<dbReference type="SUPFAM" id="SSF46689">
    <property type="entry name" value="Homeodomain-like"/>
    <property type="match status" value="1"/>
</dbReference>
<evidence type="ECO:0000256" key="5">
    <source>
        <dbReference type="ARBA" id="ARBA00023163"/>
    </source>
</evidence>
<dbReference type="InterPro" id="IPR035965">
    <property type="entry name" value="PAS-like_dom_sf"/>
</dbReference>
<keyword evidence="4" id="KW-0238">DNA-binding</keyword>
<dbReference type="CDD" id="cd00130">
    <property type="entry name" value="PAS"/>
    <property type="match status" value="1"/>
</dbReference>
<dbReference type="Pfam" id="PF25601">
    <property type="entry name" value="AAA_lid_14"/>
    <property type="match status" value="1"/>
</dbReference>